<evidence type="ECO:0000256" key="3">
    <source>
        <dbReference type="ARBA" id="ARBA00022563"/>
    </source>
</evidence>
<accession>A0AAV5S9N3</accession>
<dbReference type="Gene3D" id="3.40.430.10">
    <property type="entry name" value="Dihydrofolate Reductase, subunit A"/>
    <property type="match status" value="1"/>
</dbReference>
<dbReference type="EMBL" id="BTSX01000001">
    <property type="protein sequence ID" value="GMS79886.1"/>
    <property type="molecule type" value="Genomic_DNA"/>
</dbReference>
<dbReference type="PANTHER" id="PTHR48069">
    <property type="entry name" value="DIHYDROFOLATE REDUCTASE"/>
    <property type="match status" value="1"/>
</dbReference>
<dbReference type="Proteomes" id="UP001432027">
    <property type="component" value="Unassembled WGS sequence"/>
</dbReference>
<dbReference type="GO" id="GO:0005739">
    <property type="term" value="C:mitochondrion"/>
    <property type="evidence" value="ECO:0007669"/>
    <property type="project" value="TreeGrafter"/>
</dbReference>
<dbReference type="InterPro" id="IPR024072">
    <property type="entry name" value="DHFR-like_dom_sf"/>
</dbReference>
<dbReference type="PANTHER" id="PTHR48069:SF3">
    <property type="entry name" value="DIHYDROFOLATE REDUCTASE"/>
    <property type="match status" value="1"/>
</dbReference>
<evidence type="ECO:0000259" key="7">
    <source>
        <dbReference type="PROSITE" id="PS51330"/>
    </source>
</evidence>
<evidence type="ECO:0000256" key="6">
    <source>
        <dbReference type="ARBA" id="ARBA00048873"/>
    </source>
</evidence>
<evidence type="ECO:0000256" key="1">
    <source>
        <dbReference type="ARBA" id="ARBA00004903"/>
    </source>
</evidence>
<comment type="catalytic activity">
    <reaction evidence="6">
        <text>(6S)-5,6,7,8-tetrahydrofolate + NADP(+) = 7,8-dihydrofolate + NADPH + H(+)</text>
        <dbReference type="Rhea" id="RHEA:15009"/>
        <dbReference type="ChEBI" id="CHEBI:15378"/>
        <dbReference type="ChEBI" id="CHEBI:57451"/>
        <dbReference type="ChEBI" id="CHEBI:57453"/>
        <dbReference type="ChEBI" id="CHEBI:57783"/>
        <dbReference type="ChEBI" id="CHEBI:58349"/>
        <dbReference type="EC" id="1.5.1.3"/>
    </reaction>
</comment>
<comment type="pathway">
    <text evidence="1">Cofactor biosynthesis; tetrahydrofolate biosynthesis; 5,6,7,8-tetrahydrofolate from 7,8-dihydrofolate: step 1/1.</text>
</comment>
<dbReference type="InterPro" id="IPR012259">
    <property type="entry name" value="DHFR"/>
</dbReference>
<evidence type="ECO:0000256" key="2">
    <source>
        <dbReference type="ARBA" id="ARBA00012856"/>
    </source>
</evidence>
<name>A0AAV5S9N3_9BILA</name>
<dbReference type="AlphaFoldDB" id="A0AAV5S9N3"/>
<feature type="domain" description="DHFR" evidence="7">
    <location>
        <begin position="33"/>
        <end position="208"/>
    </location>
</feature>
<keyword evidence="5" id="KW-0560">Oxidoreductase</keyword>
<evidence type="ECO:0000256" key="4">
    <source>
        <dbReference type="ARBA" id="ARBA00022857"/>
    </source>
</evidence>
<dbReference type="PROSITE" id="PS51330">
    <property type="entry name" value="DHFR_2"/>
    <property type="match status" value="1"/>
</dbReference>
<sequence length="209" mass="24500">GSTQLIDCLPFHPFSPLLLLFPFCFHRMTLFRNLKLMTAIDNKGGIGKDCSVPWNLPTDLSWLEMSTRLTLDPTKRNAVIFGRRTYFSIPQSDRPYGGRLNIVLSSSWSDEDQSTNTVIFVRNWMEIERVLEEFSSDLENVWILGGSEVYRHALENDLVEEVRITEIEEQFDCDAFFPKLDWRGRFDIETTRRMRENGIGYSMTIMRRR</sequence>
<keyword evidence="3" id="KW-0554">One-carbon metabolism</keyword>
<dbReference type="GO" id="GO:0006730">
    <property type="term" value="P:one-carbon metabolic process"/>
    <property type="evidence" value="ECO:0007669"/>
    <property type="project" value="UniProtKB-KW"/>
</dbReference>
<reference evidence="8" key="1">
    <citation type="submission" date="2023-10" db="EMBL/GenBank/DDBJ databases">
        <title>Genome assembly of Pristionchus species.</title>
        <authorList>
            <person name="Yoshida K."/>
            <person name="Sommer R.J."/>
        </authorList>
    </citation>
    <scope>NUCLEOTIDE SEQUENCE</scope>
    <source>
        <strain evidence="8">RS0144</strain>
    </source>
</reference>
<dbReference type="GO" id="GO:0004146">
    <property type="term" value="F:dihydrofolate reductase activity"/>
    <property type="evidence" value="ECO:0007669"/>
    <property type="project" value="UniProtKB-EC"/>
</dbReference>
<dbReference type="CDD" id="cd00209">
    <property type="entry name" value="DHFR"/>
    <property type="match status" value="1"/>
</dbReference>
<dbReference type="GO" id="GO:0050661">
    <property type="term" value="F:NADP binding"/>
    <property type="evidence" value="ECO:0007669"/>
    <property type="project" value="InterPro"/>
</dbReference>
<organism evidence="8 9">
    <name type="scientific">Pristionchus entomophagus</name>
    <dbReference type="NCBI Taxonomy" id="358040"/>
    <lineage>
        <taxon>Eukaryota</taxon>
        <taxon>Metazoa</taxon>
        <taxon>Ecdysozoa</taxon>
        <taxon>Nematoda</taxon>
        <taxon>Chromadorea</taxon>
        <taxon>Rhabditida</taxon>
        <taxon>Rhabditina</taxon>
        <taxon>Diplogasteromorpha</taxon>
        <taxon>Diplogasteroidea</taxon>
        <taxon>Neodiplogasteridae</taxon>
        <taxon>Pristionchus</taxon>
    </lineage>
</organism>
<gene>
    <name evidence="8" type="ORF">PENTCL1PPCAC_2061</name>
</gene>
<dbReference type="SUPFAM" id="SSF53597">
    <property type="entry name" value="Dihydrofolate reductase-like"/>
    <property type="match status" value="1"/>
</dbReference>
<proteinExistence type="predicted"/>
<dbReference type="GO" id="GO:0046452">
    <property type="term" value="P:dihydrofolate metabolic process"/>
    <property type="evidence" value="ECO:0007669"/>
    <property type="project" value="TreeGrafter"/>
</dbReference>
<feature type="non-terminal residue" evidence="8">
    <location>
        <position position="1"/>
    </location>
</feature>
<comment type="caution">
    <text evidence="8">The sequence shown here is derived from an EMBL/GenBank/DDBJ whole genome shotgun (WGS) entry which is preliminary data.</text>
</comment>
<dbReference type="GO" id="GO:0046654">
    <property type="term" value="P:tetrahydrofolate biosynthetic process"/>
    <property type="evidence" value="ECO:0007669"/>
    <property type="project" value="InterPro"/>
</dbReference>
<dbReference type="Pfam" id="PF00186">
    <property type="entry name" value="DHFR_1"/>
    <property type="match status" value="1"/>
</dbReference>
<keyword evidence="4" id="KW-0521">NADP</keyword>
<protein>
    <recommendedName>
        <fullName evidence="2">dihydrofolate reductase</fullName>
        <ecNumber evidence="2">1.5.1.3</ecNumber>
    </recommendedName>
</protein>
<dbReference type="GO" id="GO:0046655">
    <property type="term" value="P:folic acid metabolic process"/>
    <property type="evidence" value="ECO:0007669"/>
    <property type="project" value="TreeGrafter"/>
</dbReference>
<dbReference type="PRINTS" id="PR00070">
    <property type="entry name" value="DHFR"/>
</dbReference>
<evidence type="ECO:0000256" key="5">
    <source>
        <dbReference type="ARBA" id="ARBA00023002"/>
    </source>
</evidence>
<keyword evidence="9" id="KW-1185">Reference proteome</keyword>
<dbReference type="EC" id="1.5.1.3" evidence="2"/>
<evidence type="ECO:0000313" key="9">
    <source>
        <dbReference type="Proteomes" id="UP001432027"/>
    </source>
</evidence>
<evidence type="ECO:0000313" key="8">
    <source>
        <dbReference type="EMBL" id="GMS79886.1"/>
    </source>
</evidence>
<dbReference type="InterPro" id="IPR001796">
    <property type="entry name" value="DHFR_dom"/>
</dbReference>